<dbReference type="eggNOG" id="COG0704">
    <property type="taxonomic scope" value="Bacteria"/>
</dbReference>
<comment type="similarity">
    <text evidence="2 8">Belongs to the PhoU family.</text>
</comment>
<comment type="caution">
    <text evidence="10">The sequence shown here is derived from an EMBL/GenBank/DDBJ whole genome shotgun (WGS) entry which is preliminary data.</text>
</comment>
<keyword evidence="4 8" id="KW-0813">Transport</keyword>
<dbReference type="Proteomes" id="UP000030134">
    <property type="component" value="Unassembled WGS sequence"/>
</dbReference>
<evidence type="ECO:0000256" key="7">
    <source>
        <dbReference type="ARBA" id="ARBA00056181"/>
    </source>
</evidence>
<dbReference type="FunFam" id="1.20.58.220:FF:000004">
    <property type="entry name" value="Phosphate-specific transport system accessory protein PhoU"/>
    <property type="match status" value="1"/>
</dbReference>
<evidence type="ECO:0000313" key="11">
    <source>
        <dbReference type="Proteomes" id="UP000030134"/>
    </source>
</evidence>
<dbReference type="GO" id="GO:0030643">
    <property type="term" value="P:intracellular phosphate ion homeostasis"/>
    <property type="evidence" value="ECO:0007669"/>
    <property type="project" value="InterPro"/>
</dbReference>
<dbReference type="SUPFAM" id="SSF109755">
    <property type="entry name" value="PhoU-like"/>
    <property type="match status" value="1"/>
</dbReference>
<reference evidence="10 11" key="1">
    <citation type="submission" date="2014-08" db="EMBL/GenBank/DDBJ databases">
        <title>Porphyromonas gingivicanis strain:COT-022_OH1391 Genome sequencing.</title>
        <authorList>
            <person name="Wallis C."/>
            <person name="Deusch O."/>
            <person name="O'Flynn C."/>
            <person name="Davis I."/>
            <person name="Jospin G."/>
            <person name="Darling A.E."/>
            <person name="Coil D.A."/>
            <person name="Alexiev A."/>
            <person name="Horsfall A."/>
            <person name="Kirkwood N."/>
            <person name="Harris S."/>
            <person name="Eisen J.A."/>
        </authorList>
    </citation>
    <scope>NUCLEOTIDE SEQUENCE [LARGE SCALE GENOMIC DNA]</scope>
    <source>
        <strain evidence="11">COT-022 OH1391</strain>
    </source>
</reference>
<evidence type="ECO:0000313" key="10">
    <source>
        <dbReference type="EMBL" id="KGN97513.1"/>
    </source>
</evidence>
<dbReference type="InterPro" id="IPR026022">
    <property type="entry name" value="PhoU_dom"/>
</dbReference>
<dbReference type="InterPro" id="IPR038078">
    <property type="entry name" value="PhoU-like_sf"/>
</dbReference>
<evidence type="ECO:0000259" key="9">
    <source>
        <dbReference type="Pfam" id="PF01895"/>
    </source>
</evidence>
<dbReference type="GO" id="GO:0006817">
    <property type="term" value="P:phosphate ion transport"/>
    <property type="evidence" value="ECO:0007669"/>
    <property type="project" value="UniProtKB-KW"/>
</dbReference>
<evidence type="ECO:0000256" key="4">
    <source>
        <dbReference type="ARBA" id="ARBA00022448"/>
    </source>
</evidence>
<dbReference type="PANTHER" id="PTHR42930">
    <property type="entry name" value="PHOSPHATE-SPECIFIC TRANSPORT SYSTEM ACCESSORY PROTEIN PHOU"/>
    <property type="match status" value="1"/>
</dbReference>
<proteinExistence type="inferred from homology"/>
<keyword evidence="11" id="KW-1185">Reference proteome</keyword>
<dbReference type="PIRSF" id="PIRSF003107">
    <property type="entry name" value="PhoU"/>
    <property type="match status" value="1"/>
</dbReference>
<keyword evidence="6 8" id="KW-0592">Phosphate transport</keyword>
<dbReference type="STRING" id="266762.HQ36_06360"/>
<accession>A0A0A2G2L4</accession>
<dbReference type="Gene3D" id="1.20.58.220">
    <property type="entry name" value="Phosphate transport system protein phou homolog 2, domain 2"/>
    <property type="match status" value="1"/>
</dbReference>
<comment type="function">
    <text evidence="7 8">Plays a role in the regulation of phosphate uptake.</text>
</comment>
<evidence type="ECO:0000256" key="3">
    <source>
        <dbReference type="ARBA" id="ARBA00011738"/>
    </source>
</evidence>
<evidence type="ECO:0000256" key="1">
    <source>
        <dbReference type="ARBA" id="ARBA00004496"/>
    </source>
</evidence>
<protein>
    <recommendedName>
        <fullName evidence="8">Phosphate-specific transport system accessory protein PhoU</fullName>
    </recommendedName>
</protein>
<dbReference type="PANTHER" id="PTHR42930:SF3">
    <property type="entry name" value="PHOSPHATE-SPECIFIC TRANSPORT SYSTEM ACCESSORY PROTEIN PHOU"/>
    <property type="match status" value="1"/>
</dbReference>
<comment type="subcellular location">
    <subcellularLocation>
        <location evidence="1 8">Cytoplasm</location>
    </subcellularLocation>
</comment>
<dbReference type="NCBIfam" id="TIGR02135">
    <property type="entry name" value="phoU_full"/>
    <property type="match status" value="1"/>
</dbReference>
<evidence type="ECO:0000256" key="8">
    <source>
        <dbReference type="PIRNR" id="PIRNR003107"/>
    </source>
</evidence>
<dbReference type="RefSeq" id="WP_036884523.1">
    <property type="nucleotide sequence ID" value="NZ_JQZW01000012.1"/>
</dbReference>
<dbReference type="Pfam" id="PF01895">
    <property type="entry name" value="PhoU"/>
    <property type="match status" value="2"/>
</dbReference>
<dbReference type="OrthoDB" id="9814256at2"/>
<evidence type="ECO:0000256" key="6">
    <source>
        <dbReference type="ARBA" id="ARBA00022592"/>
    </source>
</evidence>
<keyword evidence="5 8" id="KW-0963">Cytoplasm</keyword>
<evidence type="ECO:0000256" key="5">
    <source>
        <dbReference type="ARBA" id="ARBA00022490"/>
    </source>
</evidence>
<organism evidence="10 11">
    <name type="scientific">Porphyromonas gingivicanis</name>
    <dbReference type="NCBI Taxonomy" id="266762"/>
    <lineage>
        <taxon>Bacteria</taxon>
        <taxon>Pseudomonadati</taxon>
        <taxon>Bacteroidota</taxon>
        <taxon>Bacteroidia</taxon>
        <taxon>Bacteroidales</taxon>
        <taxon>Porphyromonadaceae</taxon>
        <taxon>Porphyromonas</taxon>
    </lineage>
</organism>
<dbReference type="GO" id="GO:0045936">
    <property type="term" value="P:negative regulation of phosphate metabolic process"/>
    <property type="evidence" value="ECO:0007669"/>
    <property type="project" value="InterPro"/>
</dbReference>
<dbReference type="InterPro" id="IPR028366">
    <property type="entry name" value="PhoU"/>
</dbReference>
<gene>
    <name evidence="10" type="ORF">HQ36_06360</name>
</gene>
<dbReference type="GO" id="GO:0005737">
    <property type="term" value="C:cytoplasm"/>
    <property type="evidence" value="ECO:0007669"/>
    <property type="project" value="UniProtKB-SubCell"/>
</dbReference>
<name>A0A0A2G2L4_9PORP</name>
<comment type="subunit">
    <text evidence="3 8">Homodimer.</text>
</comment>
<dbReference type="AlphaFoldDB" id="A0A0A2G2L4"/>
<evidence type="ECO:0000256" key="2">
    <source>
        <dbReference type="ARBA" id="ARBA00008107"/>
    </source>
</evidence>
<dbReference type="EMBL" id="JQZW01000012">
    <property type="protein sequence ID" value="KGN97513.1"/>
    <property type="molecule type" value="Genomic_DNA"/>
</dbReference>
<feature type="domain" description="PhoU" evidence="9">
    <location>
        <begin position="122"/>
        <end position="205"/>
    </location>
</feature>
<feature type="domain" description="PhoU" evidence="9">
    <location>
        <begin position="15"/>
        <end position="102"/>
    </location>
</feature>
<sequence>MRHTEQEMALIREDVSHMWQLVISQLDKARTAFFSNDIALAREVTTKEKRVDAYELKIESSCEHYIALFTPVAIDLRLMLSLMKICRTLERIGDFATGIARHVIDNDCYSLPSIWYEELRLEAMFTALQQMLADCYTALESESSKLAGQILQKDKEINEIYQDAPRVLSELLSEAPQHTYCSLKLLLLIRKLERIGDHCSNIVEELVFYLDAKVLKHRGSEGLV</sequence>